<organism evidence="4 5">
    <name type="scientific">Pristionchus pacificus</name>
    <name type="common">Parasitic nematode worm</name>
    <dbReference type="NCBI Taxonomy" id="54126"/>
    <lineage>
        <taxon>Eukaryota</taxon>
        <taxon>Metazoa</taxon>
        <taxon>Ecdysozoa</taxon>
        <taxon>Nematoda</taxon>
        <taxon>Chromadorea</taxon>
        <taxon>Rhabditida</taxon>
        <taxon>Rhabditina</taxon>
        <taxon>Diplogasteromorpha</taxon>
        <taxon>Diplogasteroidea</taxon>
        <taxon>Neodiplogasteridae</taxon>
        <taxon>Pristionchus</taxon>
    </lineage>
</organism>
<dbReference type="OrthoDB" id="442921at2759"/>
<dbReference type="InterPro" id="IPR029071">
    <property type="entry name" value="Ubiquitin-like_domsf"/>
</dbReference>
<dbReference type="Gene3D" id="3.10.20.90">
    <property type="entry name" value="Phosphatidylinositol 3-kinase Catalytic Subunit, Chain A, domain 1"/>
    <property type="match status" value="1"/>
</dbReference>
<feature type="region of interest" description="Disordered" evidence="2">
    <location>
        <begin position="208"/>
        <end position="250"/>
    </location>
</feature>
<dbReference type="SUPFAM" id="SSF54236">
    <property type="entry name" value="Ubiquitin-like"/>
    <property type="match status" value="1"/>
</dbReference>
<evidence type="ECO:0000313" key="5">
    <source>
        <dbReference type="Proteomes" id="UP000005239"/>
    </source>
</evidence>
<accession>A0A8R1V4T5</accession>
<proteinExistence type="inferred from homology"/>
<dbReference type="PROSITE" id="PS50053">
    <property type="entry name" value="UBIQUITIN_2"/>
    <property type="match status" value="1"/>
</dbReference>
<reference evidence="5" key="1">
    <citation type="journal article" date="2008" name="Nat. Genet.">
        <title>The Pristionchus pacificus genome provides a unique perspective on nematode lifestyle and parasitism.</title>
        <authorList>
            <person name="Dieterich C."/>
            <person name="Clifton S.W."/>
            <person name="Schuster L.N."/>
            <person name="Chinwalla A."/>
            <person name="Delehaunty K."/>
            <person name="Dinkelacker I."/>
            <person name="Fulton L."/>
            <person name="Fulton R."/>
            <person name="Godfrey J."/>
            <person name="Minx P."/>
            <person name="Mitreva M."/>
            <person name="Roeseler W."/>
            <person name="Tian H."/>
            <person name="Witte H."/>
            <person name="Yang S.P."/>
            <person name="Wilson R.K."/>
            <person name="Sommer R.J."/>
        </authorList>
    </citation>
    <scope>NUCLEOTIDE SEQUENCE [LARGE SCALE GENOMIC DNA]</scope>
    <source>
        <strain evidence="5">PS312</strain>
    </source>
</reference>
<gene>
    <name evidence="4" type="primary">WBGene00304841</name>
</gene>
<keyword evidence="5" id="KW-1185">Reference proteome</keyword>
<dbReference type="InterPro" id="IPR022617">
    <property type="entry name" value="Rad60/SUMO-like_dom"/>
</dbReference>
<feature type="compositionally biased region" description="Basic and acidic residues" evidence="2">
    <location>
        <begin position="208"/>
        <end position="217"/>
    </location>
</feature>
<feature type="region of interest" description="Disordered" evidence="2">
    <location>
        <begin position="143"/>
        <end position="188"/>
    </location>
</feature>
<sequence length="278" mass="32044">MNDAIADAIVKDVARQLAEYGDEAEHFKLRVAARTMEEVHFRMKFITRLGKMKQYYADRNKVSIDSFRLFYMGELISDDDTPVTLGMKDGDEVEAKTLEQIEQDEELKKEQKALEKNDPLHKEKQALEKMEYVKRYAMSRAATIRNEKRKAEKAEQRRKRMDRNNNNNNEDNYFSGNGNGRVPPLPSGHEHEEHVCCCHCAIHSYGDHEVGSPERSSHSPFSLNASTLKNAPTVKNAPTPNKQQDPDFSSDEEDAVCKILPDEYFWNSFHSLYSVHRS</sequence>
<dbReference type="Proteomes" id="UP000005239">
    <property type="component" value="Unassembled WGS sequence"/>
</dbReference>
<dbReference type="InterPro" id="IPR000626">
    <property type="entry name" value="Ubiquitin-like_dom"/>
</dbReference>
<dbReference type="EnsemblMetazoa" id="PPA46987.1">
    <property type="protein sequence ID" value="PPA46987.1"/>
    <property type="gene ID" value="WBGene00304841"/>
</dbReference>
<protein>
    <recommendedName>
        <fullName evidence="3">Ubiquitin-like domain-containing protein</fullName>
    </recommendedName>
</protein>
<name>A0A8R1V4T5_PRIPA</name>
<feature type="domain" description="Ubiquitin-like" evidence="3">
    <location>
        <begin position="29"/>
        <end position="94"/>
    </location>
</feature>
<dbReference type="FunFam" id="3.10.20.90:FF:000649">
    <property type="entry name" value="Uncharacterized protein"/>
    <property type="match status" value="1"/>
</dbReference>
<feature type="compositionally biased region" description="Polar residues" evidence="2">
    <location>
        <begin position="236"/>
        <end position="247"/>
    </location>
</feature>
<evidence type="ECO:0000256" key="1">
    <source>
        <dbReference type="ARBA" id="ARBA00009185"/>
    </source>
</evidence>
<dbReference type="Pfam" id="PF11976">
    <property type="entry name" value="Rad60-SLD"/>
    <property type="match status" value="1"/>
</dbReference>
<evidence type="ECO:0000313" key="4">
    <source>
        <dbReference type="EnsemblMetazoa" id="PPA46987.1"/>
    </source>
</evidence>
<dbReference type="AlphaFoldDB" id="A0A8R1V4T5"/>
<comment type="similarity">
    <text evidence="1">Belongs to the ubiquitin family. SUMO subfamily.</text>
</comment>
<feature type="compositionally biased region" description="Basic and acidic residues" evidence="2">
    <location>
        <begin position="145"/>
        <end position="155"/>
    </location>
</feature>
<evidence type="ECO:0000259" key="3">
    <source>
        <dbReference type="PROSITE" id="PS50053"/>
    </source>
</evidence>
<evidence type="ECO:0000256" key="2">
    <source>
        <dbReference type="SAM" id="MobiDB-lite"/>
    </source>
</evidence>
<feature type="compositionally biased region" description="Polar residues" evidence="2">
    <location>
        <begin position="218"/>
        <end position="230"/>
    </location>
</feature>
<reference evidence="4" key="2">
    <citation type="submission" date="2022-06" db="UniProtKB">
        <authorList>
            <consortium name="EnsemblMetazoa"/>
        </authorList>
    </citation>
    <scope>IDENTIFICATION</scope>
    <source>
        <strain evidence="4">PS312</strain>
    </source>
</reference>
<dbReference type="PANTHER" id="PTHR10562">
    <property type="entry name" value="SMALL UBIQUITIN-RELATED MODIFIER"/>
    <property type="match status" value="1"/>
</dbReference>
<feature type="compositionally biased region" description="Low complexity" evidence="2">
    <location>
        <begin position="164"/>
        <end position="176"/>
    </location>
</feature>